<name>A0A1J0A9N7_9CYAN</name>
<dbReference type="STRING" id="1188229.GlitD10_0322"/>
<evidence type="ECO:0000313" key="3">
    <source>
        <dbReference type="Proteomes" id="UP000180235"/>
    </source>
</evidence>
<keyword evidence="1" id="KW-0812">Transmembrane</keyword>
<feature type="transmembrane region" description="Helical" evidence="1">
    <location>
        <begin position="12"/>
        <end position="31"/>
    </location>
</feature>
<dbReference type="OrthoDB" id="489556at2"/>
<dbReference type="InterPro" id="IPR008470">
    <property type="entry name" value="Uncharacterised_Ycf33"/>
</dbReference>
<dbReference type="Proteomes" id="UP000180235">
    <property type="component" value="Chromosome"/>
</dbReference>
<feature type="transmembrane region" description="Helical" evidence="1">
    <location>
        <begin position="38"/>
        <end position="58"/>
    </location>
</feature>
<proteinExistence type="predicted"/>
<sequence length="64" mass="7040">MDGFWTNVGRYMSYFVTVILGVLLTVARALGRLWQQPVTAVATLTLLVSGSSLLYFTLQAMLGQ</sequence>
<dbReference type="PANTHER" id="PTHR36049:SF3">
    <property type="match status" value="1"/>
</dbReference>
<dbReference type="RefSeq" id="WP_071453338.1">
    <property type="nucleotide sequence ID" value="NZ_CP017675.1"/>
</dbReference>
<keyword evidence="3" id="KW-1185">Reference proteome</keyword>
<dbReference type="EMBL" id="CP017675">
    <property type="protein sequence ID" value="APB32629.1"/>
    <property type="molecule type" value="Genomic_DNA"/>
</dbReference>
<evidence type="ECO:0000256" key="1">
    <source>
        <dbReference type="SAM" id="Phobius"/>
    </source>
</evidence>
<protein>
    <submittedName>
        <fullName evidence="2">Uncharacterized protein</fullName>
    </submittedName>
</protein>
<dbReference type="Pfam" id="PF05421">
    <property type="entry name" value="DUF751"/>
    <property type="match status" value="1"/>
</dbReference>
<dbReference type="PANTHER" id="PTHR36049">
    <property type="entry name" value="TRANSMEMBRANE PROTEIN"/>
    <property type="match status" value="1"/>
</dbReference>
<gene>
    <name evidence="2" type="ORF">GlitD10_0322</name>
</gene>
<organism evidence="2 3">
    <name type="scientific">Gloeomargarita lithophora Alchichica-D10</name>
    <dbReference type="NCBI Taxonomy" id="1188229"/>
    <lineage>
        <taxon>Bacteria</taxon>
        <taxon>Bacillati</taxon>
        <taxon>Cyanobacteriota</taxon>
        <taxon>Cyanophyceae</taxon>
        <taxon>Gloeomargaritales</taxon>
        <taxon>Gloeomargaritaceae</taxon>
        <taxon>Gloeomargarita</taxon>
    </lineage>
</organism>
<reference evidence="2 3" key="1">
    <citation type="submission" date="2016-10" db="EMBL/GenBank/DDBJ databases">
        <title>Description of Gloeomargarita lithophora gen. nov., sp. nov., a thylakoid-bearing basal-branching cyanobacterium with intracellular carbonates, and proposal for Gloeomargaritales ord. nov.</title>
        <authorList>
            <person name="Moreira D."/>
            <person name="Tavera R."/>
            <person name="Benzerara K."/>
            <person name="Skouri-Panet F."/>
            <person name="Couradeau E."/>
            <person name="Gerard E."/>
            <person name="Loussert C."/>
            <person name="Novelo E."/>
            <person name="Zivanovic Y."/>
            <person name="Lopez-Garcia P."/>
        </authorList>
    </citation>
    <scope>NUCLEOTIDE SEQUENCE [LARGE SCALE GENOMIC DNA]</scope>
    <source>
        <strain evidence="2 3">D10</strain>
    </source>
</reference>
<accession>A0A1J0A9N7</accession>
<dbReference type="KEGG" id="glt:GlitD10_0322"/>
<keyword evidence="1" id="KW-1133">Transmembrane helix</keyword>
<dbReference type="AlphaFoldDB" id="A0A1J0A9N7"/>
<evidence type="ECO:0000313" key="2">
    <source>
        <dbReference type="EMBL" id="APB32629.1"/>
    </source>
</evidence>
<keyword evidence="1" id="KW-0472">Membrane</keyword>